<feature type="modified residue" description="4-aspartylphosphate" evidence="3">
    <location>
        <position position="54"/>
    </location>
</feature>
<dbReference type="InterPro" id="IPR058245">
    <property type="entry name" value="NreC/VraR/RcsB-like_REC"/>
</dbReference>
<dbReference type="SUPFAM" id="SSF46894">
    <property type="entry name" value="C-terminal effector domain of the bipartite response regulators"/>
    <property type="match status" value="1"/>
</dbReference>
<dbReference type="SUPFAM" id="SSF52172">
    <property type="entry name" value="CheY-like"/>
    <property type="match status" value="1"/>
</dbReference>
<dbReference type="CDD" id="cd06170">
    <property type="entry name" value="LuxR_C_like"/>
    <property type="match status" value="1"/>
</dbReference>
<dbReference type="InterPro" id="IPR001789">
    <property type="entry name" value="Sig_transdc_resp-reg_receiver"/>
</dbReference>
<dbReference type="PANTHER" id="PTHR43214:SF43">
    <property type="entry name" value="TWO-COMPONENT RESPONSE REGULATOR"/>
    <property type="match status" value="1"/>
</dbReference>
<reference evidence="6 7" key="1">
    <citation type="submission" date="2012-05" db="EMBL/GenBank/DDBJ databases">
        <authorList>
            <person name="Weinstock G."/>
            <person name="Sodergren E."/>
            <person name="Lobos E.A."/>
            <person name="Fulton L."/>
            <person name="Fulton R."/>
            <person name="Courtney L."/>
            <person name="Fronick C."/>
            <person name="O'Laughlin M."/>
            <person name="Godfrey J."/>
            <person name="Wilson R.M."/>
            <person name="Miner T."/>
            <person name="Farmer C."/>
            <person name="Delehaunty K."/>
            <person name="Cordes M."/>
            <person name="Minx P."/>
            <person name="Tomlinson C."/>
            <person name="Chen J."/>
            <person name="Wollam A."/>
            <person name="Pepin K.H."/>
            <person name="Bhonagiri V."/>
            <person name="Zhang X."/>
            <person name="Suruliraj S."/>
            <person name="Warren W."/>
            <person name="Mitreva M."/>
            <person name="Mardis E.R."/>
            <person name="Wilson R.K."/>
        </authorList>
    </citation>
    <scope>NUCLEOTIDE SEQUENCE [LARGE SCALE GENOMIC DNA]</scope>
    <source>
        <strain evidence="6 7">F0235</strain>
    </source>
</reference>
<dbReference type="GO" id="GO:0006355">
    <property type="term" value="P:regulation of DNA-templated transcription"/>
    <property type="evidence" value="ECO:0007669"/>
    <property type="project" value="InterPro"/>
</dbReference>
<dbReference type="Pfam" id="PF00196">
    <property type="entry name" value="GerE"/>
    <property type="match status" value="1"/>
</dbReference>
<dbReference type="eggNOG" id="COG2197">
    <property type="taxonomic scope" value="Bacteria"/>
</dbReference>
<dbReference type="PROSITE" id="PS50110">
    <property type="entry name" value="RESPONSE_REGULATORY"/>
    <property type="match status" value="1"/>
</dbReference>
<evidence type="ECO:0000259" key="5">
    <source>
        <dbReference type="PROSITE" id="PS50110"/>
    </source>
</evidence>
<evidence type="ECO:0000259" key="4">
    <source>
        <dbReference type="PROSITE" id="PS50043"/>
    </source>
</evidence>
<accession>L1MHU6</accession>
<dbReference type="AlphaFoldDB" id="L1MHU6"/>
<evidence type="ECO:0000256" key="1">
    <source>
        <dbReference type="ARBA" id="ARBA00022553"/>
    </source>
</evidence>
<dbReference type="RefSeq" id="WP_006063133.1">
    <property type="nucleotide sequence ID" value="NZ_KB290830.1"/>
</dbReference>
<proteinExistence type="predicted"/>
<dbReference type="Proteomes" id="UP000010445">
    <property type="component" value="Unassembled WGS sequence"/>
</dbReference>
<protein>
    <submittedName>
        <fullName evidence="6">Response regulator receiver domain protein</fullName>
    </submittedName>
</protein>
<dbReference type="STRING" id="1035195.HMPREF9997_00892"/>
<dbReference type="GO" id="GO:0003677">
    <property type="term" value="F:DNA binding"/>
    <property type="evidence" value="ECO:0007669"/>
    <property type="project" value="UniProtKB-KW"/>
</dbReference>
<feature type="domain" description="Response regulatory" evidence="5">
    <location>
        <begin position="3"/>
        <end position="119"/>
    </location>
</feature>
<dbReference type="Gene3D" id="3.40.50.2300">
    <property type="match status" value="1"/>
</dbReference>
<keyword evidence="2" id="KW-0238">DNA-binding</keyword>
<dbReference type="PROSITE" id="PS50043">
    <property type="entry name" value="HTH_LUXR_2"/>
    <property type="match status" value="1"/>
</dbReference>
<dbReference type="GO" id="GO:0000160">
    <property type="term" value="P:phosphorelay signal transduction system"/>
    <property type="evidence" value="ECO:0007669"/>
    <property type="project" value="InterPro"/>
</dbReference>
<evidence type="ECO:0000256" key="2">
    <source>
        <dbReference type="ARBA" id="ARBA00023125"/>
    </source>
</evidence>
<dbReference type="InterPro" id="IPR011006">
    <property type="entry name" value="CheY-like_superfamily"/>
</dbReference>
<dbReference type="EMBL" id="AMEM01000016">
    <property type="protein sequence ID" value="EKX90828.1"/>
    <property type="molecule type" value="Genomic_DNA"/>
</dbReference>
<dbReference type="HOGENOM" id="CLU_000445_90_10_11"/>
<feature type="domain" description="HTH luxR-type" evidence="4">
    <location>
        <begin position="135"/>
        <end position="198"/>
    </location>
</feature>
<gene>
    <name evidence="6" type="ORF">HMPREF9997_00892</name>
</gene>
<organism evidence="6 7">
    <name type="scientific">Corynebacterium durum F0235</name>
    <dbReference type="NCBI Taxonomy" id="1035195"/>
    <lineage>
        <taxon>Bacteria</taxon>
        <taxon>Bacillati</taxon>
        <taxon>Actinomycetota</taxon>
        <taxon>Actinomycetes</taxon>
        <taxon>Mycobacteriales</taxon>
        <taxon>Corynebacteriaceae</taxon>
        <taxon>Corynebacterium</taxon>
    </lineage>
</organism>
<keyword evidence="1 3" id="KW-0597">Phosphoprotein</keyword>
<dbReference type="SMART" id="SM00421">
    <property type="entry name" value="HTH_LUXR"/>
    <property type="match status" value="1"/>
</dbReference>
<evidence type="ECO:0000313" key="7">
    <source>
        <dbReference type="Proteomes" id="UP000010445"/>
    </source>
</evidence>
<name>L1MHU6_9CORY</name>
<evidence type="ECO:0000256" key="3">
    <source>
        <dbReference type="PROSITE-ProRule" id="PRU00169"/>
    </source>
</evidence>
<dbReference type="PATRIC" id="fig|1035195.3.peg.795"/>
<dbReference type="OrthoDB" id="3680166at2"/>
<dbReference type="CDD" id="cd17535">
    <property type="entry name" value="REC_NarL-like"/>
    <property type="match status" value="1"/>
</dbReference>
<dbReference type="PANTHER" id="PTHR43214">
    <property type="entry name" value="TWO-COMPONENT RESPONSE REGULATOR"/>
    <property type="match status" value="1"/>
</dbReference>
<dbReference type="InterPro" id="IPR039420">
    <property type="entry name" value="WalR-like"/>
</dbReference>
<sequence length="198" mass="21449">MIRVLIVDDQQLLRRGLKLLLAQSPEIQVVNTCASAAETLVSLHNSEVDVVLADAVMPGMDGPELVEQCRTLWPSLPVIILTTFDDATIVRRSIRAGAAGFLLKDVSPTTLAEAITAAYDGHPYVDPRVAHLLALPSRFAGLTPTEKTVAELVGQGLSNREIAAELHLAEGTVKNHISALLRKTQVPDRTRLALHFHT</sequence>
<dbReference type="PRINTS" id="PR00038">
    <property type="entry name" value="HTHLUXR"/>
</dbReference>
<comment type="caution">
    <text evidence="6">The sequence shown here is derived from an EMBL/GenBank/DDBJ whole genome shotgun (WGS) entry which is preliminary data.</text>
</comment>
<dbReference type="Pfam" id="PF00072">
    <property type="entry name" value="Response_reg"/>
    <property type="match status" value="1"/>
</dbReference>
<dbReference type="SMART" id="SM00448">
    <property type="entry name" value="REC"/>
    <property type="match status" value="1"/>
</dbReference>
<evidence type="ECO:0000313" key="6">
    <source>
        <dbReference type="EMBL" id="EKX90828.1"/>
    </source>
</evidence>
<dbReference type="PROSITE" id="PS00622">
    <property type="entry name" value="HTH_LUXR_1"/>
    <property type="match status" value="1"/>
</dbReference>
<keyword evidence="7" id="KW-1185">Reference proteome</keyword>
<dbReference type="InterPro" id="IPR000792">
    <property type="entry name" value="Tscrpt_reg_LuxR_C"/>
</dbReference>
<dbReference type="InterPro" id="IPR016032">
    <property type="entry name" value="Sig_transdc_resp-reg_C-effctor"/>
</dbReference>